<evidence type="ECO:0000256" key="2">
    <source>
        <dbReference type="ARBA" id="ARBA00023040"/>
    </source>
</evidence>
<reference evidence="4 5" key="1">
    <citation type="submission" date="2024-05" db="EMBL/GenBank/DDBJ databases">
        <authorList>
            <person name="Wallberg A."/>
        </authorList>
    </citation>
    <scope>NUCLEOTIDE SEQUENCE [LARGE SCALE GENOMIC DNA]</scope>
</reference>
<keyword evidence="3" id="KW-1133">Transmembrane helix</keyword>
<keyword evidence="3" id="KW-0812">Transmembrane</keyword>
<keyword evidence="2" id="KW-0297">G-protein coupled receptor</keyword>
<sequence length="566" mass="64286">MDDTGQCQHWKDGITVPMNQILGSTHTGPRLVDTKELSITVKEPECLHRKIDLEEGHFNLRQEGYLLVTNGTLRGLEMEQYCIHHQLSGSSVKVTARGCVSMPNIQRCCPLGEQMSNGNCSNKLINFIPFNPPLATGMYGDMLLAGAPFPWADRKEYVKKPSCEPGHVMKKVELDEIKAYLAVLPRMVLLTWHPENVVRQYSLPPNYCVDVPGDEGTYHAYTCQMDNKVYCEDKTCTNKCCQEGQVLSISPIIGCVPSNQPFNPPFPSLLRPLTTLYGFPTCKPITDIANFQLLEDGSLTHEEDTYTFDKFCLDTFIMEDSADLGALACITGIQLRTYDKIKRILFPVCIGFSCASLLILVILYAWIPKLREKEGKYQLFHAASLFVGFSVSLTLQILLPLDYVMDELCVFSAFVIQFSLLSSFFWLNIMCLDVWRLFRSGLYDHLSEVQGEDVVVHAVVVVGVVLQLKIMIWLQLMHPNQQLNPQLHMDVTGVVLELLQLHMYVQGVVLDLLLLNPIYIAARFEFLTRALRFDDPATRRNDPYTLPNTITRKFLFFIQFWPKTSL</sequence>
<keyword evidence="2" id="KW-0675">Receptor</keyword>
<dbReference type="AlphaFoldDB" id="A0AAV2S058"/>
<comment type="similarity">
    <text evidence="1">Belongs to the G-protein coupled receptor 2 family. Mth subfamily.</text>
</comment>
<keyword evidence="2" id="KW-0807">Transducer</keyword>
<evidence type="ECO:0000313" key="5">
    <source>
        <dbReference type="Proteomes" id="UP001497623"/>
    </source>
</evidence>
<feature type="non-terminal residue" evidence="4">
    <location>
        <position position="566"/>
    </location>
</feature>
<feature type="transmembrane region" description="Helical" evidence="3">
    <location>
        <begin position="455"/>
        <end position="476"/>
    </location>
</feature>
<dbReference type="SUPFAM" id="SSF63877">
    <property type="entry name" value="Methuselah ectodomain"/>
    <property type="match status" value="1"/>
</dbReference>
<evidence type="ECO:0000313" key="4">
    <source>
        <dbReference type="EMBL" id="CAL4145596.1"/>
    </source>
</evidence>
<dbReference type="InterPro" id="IPR052808">
    <property type="entry name" value="GPCR_Mth-like"/>
</dbReference>
<dbReference type="GO" id="GO:0004930">
    <property type="term" value="F:G protein-coupled receptor activity"/>
    <property type="evidence" value="ECO:0007669"/>
    <property type="project" value="UniProtKB-KW"/>
</dbReference>
<evidence type="ECO:0000256" key="1">
    <source>
        <dbReference type="ARBA" id="ARBA00008979"/>
    </source>
</evidence>
<dbReference type="EMBL" id="CAXKWB010034978">
    <property type="protein sequence ID" value="CAL4145596.1"/>
    <property type="molecule type" value="Genomic_DNA"/>
</dbReference>
<name>A0AAV2S058_MEGNR</name>
<proteinExistence type="inferred from homology"/>
<dbReference type="InterPro" id="IPR036272">
    <property type="entry name" value="Methuselah_N_sf"/>
</dbReference>
<protein>
    <submittedName>
        <fullName evidence="4">Uncharacterized protein</fullName>
    </submittedName>
</protein>
<feature type="transmembrane region" description="Helical" evidence="3">
    <location>
        <begin position="344"/>
        <end position="367"/>
    </location>
</feature>
<feature type="transmembrane region" description="Helical" evidence="3">
    <location>
        <begin position="411"/>
        <end position="435"/>
    </location>
</feature>
<dbReference type="Gene3D" id="1.20.1070.10">
    <property type="entry name" value="Rhodopsin 7-helix transmembrane proteins"/>
    <property type="match status" value="1"/>
</dbReference>
<keyword evidence="5" id="KW-1185">Reference proteome</keyword>
<accession>A0AAV2S058</accession>
<dbReference type="Proteomes" id="UP001497623">
    <property type="component" value="Unassembled WGS sequence"/>
</dbReference>
<gene>
    <name evidence="4" type="ORF">MNOR_LOCUS29749</name>
</gene>
<dbReference type="PANTHER" id="PTHR46953">
    <property type="entry name" value="G-PROTEIN COUPLED RECEPTOR MTH-LIKE 1-RELATED"/>
    <property type="match status" value="1"/>
</dbReference>
<feature type="transmembrane region" description="Helical" evidence="3">
    <location>
        <begin position="379"/>
        <end position="399"/>
    </location>
</feature>
<keyword evidence="3" id="KW-0472">Membrane</keyword>
<organism evidence="4 5">
    <name type="scientific">Meganyctiphanes norvegica</name>
    <name type="common">Northern krill</name>
    <name type="synonym">Thysanopoda norvegica</name>
    <dbReference type="NCBI Taxonomy" id="48144"/>
    <lineage>
        <taxon>Eukaryota</taxon>
        <taxon>Metazoa</taxon>
        <taxon>Ecdysozoa</taxon>
        <taxon>Arthropoda</taxon>
        <taxon>Crustacea</taxon>
        <taxon>Multicrustacea</taxon>
        <taxon>Malacostraca</taxon>
        <taxon>Eumalacostraca</taxon>
        <taxon>Eucarida</taxon>
        <taxon>Euphausiacea</taxon>
        <taxon>Euphausiidae</taxon>
        <taxon>Meganyctiphanes</taxon>
    </lineage>
</organism>
<comment type="caution">
    <text evidence="4">The sequence shown here is derived from an EMBL/GenBank/DDBJ whole genome shotgun (WGS) entry which is preliminary data.</text>
</comment>
<dbReference type="PANTHER" id="PTHR46953:SF3">
    <property type="entry name" value="G-PROTEIN COUPLED RECEPTOR MTH-LIKE 14-RELATED"/>
    <property type="match status" value="1"/>
</dbReference>
<evidence type="ECO:0000256" key="3">
    <source>
        <dbReference type="SAM" id="Phobius"/>
    </source>
</evidence>